<dbReference type="RefSeq" id="WP_191141663.1">
    <property type="nucleotide sequence ID" value="NZ_JACXAH010000005.1"/>
</dbReference>
<evidence type="ECO:0000313" key="6">
    <source>
        <dbReference type="Proteomes" id="UP000661691"/>
    </source>
</evidence>
<dbReference type="GO" id="GO:0016616">
    <property type="term" value="F:oxidoreductase activity, acting on the CH-OH group of donors, NAD or NADP as acceptor"/>
    <property type="evidence" value="ECO:0007669"/>
    <property type="project" value="UniProtKB-ARBA"/>
</dbReference>
<dbReference type="PANTHER" id="PTHR43391:SF14">
    <property type="entry name" value="DEHYDROGENASE_REDUCTASE SDR FAMILY PROTEIN 7-LIKE"/>
    <property type="match status" value="1"/>
</dbReference>
<dbReference type="PROSITE" id="PS00061">
    <property type="entry name" value="ADH_SHORT"/>
    <property type="match status" value="1"/>
</dbReference>
<reference evidence="5" key="1">
    <citation type="submission" date="2020-09" db="EMBL/GenBank/DDBJ databases">
        <title>A novel bacterium of genus Hazenella, isolated from South China Sea.</title>
        <authorList>
            <person name="Huang H."/>
            <person name="Mo K."/>
            <person name="Hu Y."/>
        </authorList>
    </citation>
    <scope>NUCLEOTIDE SEQUENCE</scope>
    <source>
        <strain evidence="5">IB182357</strain>
    </source>
</reference>
<dbReference type="SUPFAM" id="SSF51735">
    <property type="entry name" value="NAD(P)-binding Rossmann-fold domains"/>
    <property type="match status" value="1"/>
</dbReference>
<dbReference type="InterPro" id="IPR036291">
    <property type="entry name" value="NAD(P)-bd_dom_sf"/>
</dbReference>
<dbReference type="CDD" id="cd05233">
    <property type="entry name" value="SDR_c"/>
    <property type="match status" value="1"/>
</dbReference>
<sequence length="227" mass="24712">MQDLTEKVAIVTGASRGLGKAICKRLAEAKVTVIAAARSFDDLKQLTTSYPDQITPIACDITDPKQVENLIHSTMTMHKQIDILINNAGIGRFAPVDELSTEDFSLMLDVNLKGTFFTCKYSIPHLKKSKGHILNISSIAGIESFASGGGYCASKFGVMALSDALRMELKSHHVKVSTFCPGSIKTDFGRYKDYALEPEQVAESIYQIVAADPGVIMNQVVMRPLVP</sequence>
<dbReference type="Pfam" id="PF00106">
    <property type="entry name" value="adh_short"/>
    <property type="match status" value="1"/>
</dbReference>
<dbReference type="InterPro" id="IPR020904">
    <property type="entry name" value="Sc_DH/Rdtase_CS"/>
</dbReference>
<protein>
    <submittedName>
        <fullName evidence="5">SDR family NAD(P)-dependent oxidoreductase</fullName>
    </submittedName>
</protein>
<name>A0A926N5D1_9BACL</name>
<dbReference type="InterPro" id="IPR002347">
    <property type="entry name" value="SDR_fam"/>
</dbReference>
<evidence type="ECO:0000256" key="2">
    <source>
        <dbReference type="ARBA" id="ARBA00022857"/>
    </source>
</evidence>
<organism evidence="5 6">
    <name type="scientific">Polycladospora coralii</name>
    <dbReference type="NCBI Taxonomy" id="2771432"/>
    <lineage>
        <taxon>Bacteria</taxon>
        <taxon>Bacillati</taxon>
        <taxon>Bacillota</taxon>
        <taxon>Bacilli</taxon>
        <taxon>Bacillales</taxon>
        <taxon>Thermoactinomycetaceae</taxon>
        <taxon>Polycladospora</taxon>
    </lineage>
</organism>
<evidence type="ECO:0000313" key="5">
    <source>
        <dbReference type="EMBL" id="MBD1371659.1"/>
    </source>
</evidence>
<keyword evidence="2" id="KW-0521">NADP</keyword>
<gene>
    <name evidence="5" type="ORF">IC620_04715</name>
</gene>
<dbReference type="PRINTS" id="PR00080">
    <property type="entry name" value="SDRFAMILY"/>
</dbReference>
<dbReference type="PANTHER" id="PTHR43391">
    <property type="entry name" value="RETINOL DEHYDROGENASE-RELATED"/>
    <property type="match status" value="1"/>
</dbReference>
<dbReference type="AlphaFoldDB" id="A0A926N5D1"/>
<keyword evidence="3" id="KW-0560">Oxidoreductase</keyword>
<dbReference type="Gene3D" id="3.40.50.720">
    <property type="entry name" value="NAD(P)-binding Rossmann-like Domain"/>
    <property type="match status" value="1"/>
</dbReference>
<accession>A0A926N5D1</accession>
<comment type="similarity">
    <text evidence="1 4">Belongs to the short-chain dehydrogenases/reductases (SDR) family.</text>
</comment>
<evidence type="ECO:0000256" key="3">
    <source>
        <dbReference type="ARBA" id="ARBA00023002"/>
    </source>
</evidence>
<dbReference type="PRINTS" id="PR00081">
    <property type="entry name" value="GDHRDH"/>
</dbReference>
<dbReference type="Proteomes" id="UP000661691">
    <property type="component" value="Unassembled WGS sequence"/>
</dbReference>
<dbReference type="EMBL" id="JACXAH010000005">
    <property type="protein sequence ID" value="MBD1371659.1"/>
    <property type="molecule type" value="Genomic_DNA"/>
</dbReference>
<evidence type="ECO:0000256" key="4">
    <source>
        <dbReference type="RuleBase" id="RU000363"/>
    </source>
</evidence>
<dbReference type="FunFam" id="3.40.50.720:FF:000047">
    <property type="entry name" value="NADP-dependent L-serine/L-allo-threonine dehydrogenase"/>
    <property type="match status" value="1"/>
</dbReference>
<keyword evidence="6" id="KW-1185">Reference proteome</keyword>
<proteinExistence type="inferred from homology"/>
<comment type="caution">
    <text evidence="5">The sequence shown here is derived from an EMBL/GenBank/DDBJ whole genome shotgun (WGS) entry which is preliminary data.</text>
</comment>
<evidence type="ECO:0000256" key="1">
    <source>
        <dbReference type="ARBA" id="ARBA00006484"/>
    </source>
</evidence>